<feature type="compositionally biased region" description="Basic and acidic residues" evidence="1">
    <location>
        <begin position="1"/>
        <end position="11"/>
    </location>
</feature>
<dbReference type="EMBL" id="CATQJA010000358">
    <property type="protein sequence ID" value="CAJ0559513.1"/>
    <property type="molecule type" value="Genomic_DNA"/>
</dbReference>
<dbReference type="Pfam" id="PF00024">
    <property type="entry name" value="PAN_1"/>
    <property type="match status" value="1"/>
</dbReference>
<keyword evidence="4" id="KW-1185">Reference proteome</keyword>
<gene>
    <name evidence="3" type="ORF">MSPICULIGERA_LOCUS1290</name>
</gene>
<reference evidence="3" key="1">
    <citation type="submission" date="2023-06" db="EMBL/GenBank/DDBJ databases">
        <authorList>
            <person name="Delattre M."/>
        </authorList>
    </citation>
    <scope>NUCLEOTIDE SEQUENCE</scope>
    <source>
        <strain evidence="3">AF72</strain>
    </source>
</reference>
<name>A0AA36C5M0_9BILA</name>
<evidence type="ECO:0000313" key="4">
    <source>
        <dbReference type="Proteomes" id="UP001177023"/>
    </source>
</evidence>
<sequence length="158" mass="17914">MARRGEDRGISEPRPSCSTDEQQQQIDDEASDRLPTVSPVSESRPSLLFYPSISHRFCQFLLFISFLSTARAGGARCFTTEKGVTIDGAEYRRIRNTDLRGCALECRSDTSCLAFEWNHEDSICYLKARSLTGEMHRKENTVAGFCIDDGQFNEFYFA</sequence>
<evidence type="ECO:0000259" key="2">
    <source>
        <dbReference type="PROSITE" id="PS50948"/>
    </source>
</evidence>
<feature type="compositionally biased region" description="Polar residues" evidence="1">
    <location>
        <begin position="16"/>
        <end position="25"/>
    </location>
</feature>
<evidence type="ECO:0000256" key="1">
    <source>
        <dbReference type="SAM" id="MobiDB-lite"/>
    </source>
</evidence>
<dbReference type="Gene3D" id="3.50.4.10">
    <property type="entry name" value="Hepatocyte Growth Factor"/>
    <property type="match status" value="1"/>
</dbReference>
<feature type="domain" description="Apple" evidence="2">
    <location>
        <begin position="77"/>
        <end position="146"/>
    </location>
</feature>
<dbReference type="PROSITE" id="PS50948">
    <property type="entry name" value="PAN"/>
    <property type="match status" value="1"/>
</dbReference>
<comment type="caution">
    <text evidence="3">The sequence shown here is derived from an EMBL/GenBank/DDBJ whole genome shotgun (WGS) entry which is preliminary data.</text>
</comment>
<evidence type="ECO:0000313" key="3">
    <source>
        <dbReference type="EMBL" id="CAJ0559513.1"/>
    </source>
</evidence>
<protein>
    <recommendedName>
        <fullName evidence="2">Apple domain-containing protein</fullName>
    </recommendedName>
</protein>
<dbReference type="InterPro" id="IPR003609">
    <property type="entry name" value="Pan_app"/>
</dbReference>
<feature type="region of interest" description="Disordered" evidence="1">
    <location>
        <begin position="1"/>
        <end position="42"/>
    </location>
</feature>
<feature type="non-terminal residue" evidence="3">
    <location>
        <position position="158"/>
    </location>
</feature>
<dbReference type="SUPFAM" id="SSF57414">
    <property type="entry name" value="Hairpin loop containing domain-like"/>
    <property type="match status" value="1"/>
</dbReference>
<organism evidence="3 4">
    <name type="scientific">Mesorhabditis spiculigera</name>
    <dbReference type="NCBI Taxonomy" id="96644"/>
    <lineage>
        <taxon>Eukaryota</taxon>
        <taxon>Metazoa</taxon>
        <taxon>Ecdysozoa</taxon>
        <taxon>Nematoda</taxon>
        <taxon>Chromadorea</taxon>
        <taxon>Rhabditida</taxon>
        <taxon>Rhabditina</taxon>
        <taxon>Rhabditomorpha</taxon>
        <taxon>Rhabditoidea</taxon>
        <taxon>Rhabditidae</taxon>
        <taxon>Mesorhabditinae</taxon>
        <taxon>Mesorhabditis</taxon>
    </lineage>
</organism>
<dbReference type="AlphaFoldDB" id="A0AA36C5M0"/>
<proteinExistence type="predicted"/>
<accession>A0AA36C5M0</accession>
<dbReference type="Proteomes" id="UP001177023">
    <property type="component" value="Unassembled WGS sequence"/>
</dbReference>